<evidence type="ECO:0000256" key="6">
    <source>
        <dbReference type="ARBA" id="ARBA00022975"/>
    </source>
</evidence>
<feature type="region of interest" description="Disordered" evidence="10">
    <location>
        <begin position="94"/>
        <end position="119"/>
    </location>
</feature>
<feature type="binding site" evidence="9">
    <location>
        <position position="312"/>
    </location>
    <ligand>
        <name>ATP</name>
        <dbReference type="ChEBI" id="CHEBI:30616"/>
    </ligand>
</feature>
<dbReference type="GO" id="GO:0006221">
    <property type="term" value="P:pyrimidine nucleotide biosynthetic process"/>
    <property type="evidence" value="ECO:0007669"/>
    <property type="project" value="UniProtKB-UniRule"/>
</dbReference>
<dbReference type="HAMAP" id="MF_00235">
    <property type="entry name" value="Adenylate_kinase_Adk"/>
    <property type="match status" value="1"/>
</dbReference>
<sequence>MLRPLLSLPLVRLAPRHSFTTTARWRDKAQRKFDQKIQQRRAENPEFGQSYTRWNRYRRNIYRNLPTVPAFLCTLSLVWGYFYMDQAVKHKKQEKEAEEEKLREQYPLASHESAPAPPRGMEEFHGMELPKLLYQDSPFTKDNTTVIFVLGGPGSGKGTQCKRLAEEFGFAHLSAGDLLREEQQRPDSAYAELIEWCIREGKIVPMVVTITLLREAMKQSGSNLFLIDGFPRSMTQGSEFEQYVCPPRLVYYLECDEETMTTRLLDRGRTSGRIDDNMKSIKKRFQTYVVSTYPVLSYYQNMHKRITVDSTRPVDEVYADLQRVTRKILSVHPENPFTKPASTASSEAQS</sequence>
<evidence type="ECO:0000256" key="3">
    <source>
        <dbReference type="ARBA" id="ARBA00022741"/>
    </source>
</evidence>
<dbReference type="GO" id="GO:0005524">
    <property type="term" value="F:ATP binding"/>
    <property type="evidence" value="ECO:0007669"/>
    <property type="project" value="UniProtKB-KW"/>
</dbReference>
<comment type="domain">
    <text evidence="9">Consists of three domains, a large central CORE domain and two small peripheral domains, NMPbind and LID, which undergo movements during catalysis. The LID domain closes over the site of phosphoryl transfer upon ATP binding. Assembling and dissambling the active center during each catalytic cycle provides an effective means to prevent ATP hydrolysis.</text>
</comment>
<dbReference type="HAMAP" id="MF_03172">
    <property type="entry name" value="Adenylate_kinase_UMP_CMP_kin"/>
    <property type="match status" value="1"/>
</dbReference>
<evidence type="ECO:0000256" key="10">
    <source>
        <dbReference type="SAM" id="MobiDB-lite"/>
    </source>
</evidence>
<dbReference type="EMBL" id="JANBQB010000146">
    <property type="protein sequence ID" value="KAJ1980903.1"/>
    <property type="molecule type" value="Genomic_DNA"/>
</dbReference>
<evidence type="ECO:0000256" key="5">
    <source>
        <dbReference type="ARBA" id="ARBA00022840"/>
    </source>
</evidence>
<keyword evidence="11" id="KW-1133">Transmembrane helix</keyword>
<dbReference type="PRINTS" id="PR00094">
    <property type="entry name" value="ADENYLTKNASE"/>
</dbReference>
<keyword evidence="11" id="KW-0472">Membrane</keyword>
<keyword evidence="1 9" id="KW-0963">Cytoplasm</keyword>
<comment type="subunit">
    <text evidence="9">Monomer.</text>
</comment>
<evidence type="ECO:0000256" key="1">
    <source>
        <dbReference type="ARBA" id="ARBA00022490"/>
    </source>
</evidence>
<gene>
    <name evidence="12" type="primary">URA6</name>
    <name evidence="12" type="ORF">H4R34_002284</name>
</gene>
<dbReference type="GO" id="GO:0009123">
    <property type="term" value="P:nucleoside monophosphate metabolic process"/>
    <property type="evidence" value="ECO:0007669"/>
    <property type="project" value="UniProtKB-ARBA"/>
</dbReference>
<dbReference type="EC" id="2.7.4.14" evidence="9"/>
<evidence type="ECO:0000256" key="11">
    <source>
        <dbReference type="SAM" id="Phobius"/>
    </source>
</evidence>
<feature type="binding site" evidence="9">
    <location>
        <begin position="229"/>
        <end position="232"/>
    </location>
    <ligand>
        <name>a ribonucleoside 5'-phosphate</name>
        <dbReference type="ChEBI" id="CHEBI:58043"/>
    </ligand>
</feature>
<feature type="binding site" evidence="9">
    <location>
        <position position="180"/>
    </location>
    <ligand>
        <name>a ribonucleoside 5'-phosphate</name>
        <dbReference type="ChEBI" id="CHEBI:58043"/>
    </ligand>
</feature>
<keyword evidence="11" id="KW-0812">Transmembrane</keyword>
<dbReference type="GO" id="GO:0006207">
    <property type="term" value="P:'de novo' pyrimidine nucleobase biosynthetic process"/>
    <property type="evidence" value="ECO:0007669"/>
    <property type="project" value="InterPro"/>
</dbReference>
<dbReference type="InterPro" id="IPR033690">
    <property type="entry name" value="Adenylat_kinase_CS"/>
</dbReference>
<comment type="catalytic activity">
    <reaction evidence="8 9">
        <text>UMP + ATP = UDP + ADP</text>
        <dbReference type="Rhea" id="RHEA:24400"/>
        <dbReference type="ChEBI" id="CHEBI:30616"/>
        <dbReference type="ChEBI" id="CHEBI:57865"/>
        <dbReference type="ChEBI" id="CHEBI:58223"/>
        <dbReference type="ChEBI" id="CHEBI:456216"/>
        <dbReference type="EC" id="2.7.4.14"/>
    </reaction>
</comment>
<dbReference type="OrthoDB" id="442176at2759"/>
<keyword evidence="2 9" id="KW-0808">Transferase</keyword>
<comment type="similarity">
    <text evidence="9">Belongs to the adenylate kinase family. UMP-CMP kinase subfamily.</text>
</comment>
<evidence type="ECO:0000313" key="13">
    <source>
        <dbReference type="Proteomes" id="UP001151582"/>
    </source>
</evidence>
<feature type="binding site" evidence="9">
    <location>
        <position position="236"/>
    </location>
    <ligand>
        <name>a ribonucleoside 5'-phosphate</name>
        <dbReference type="ChEBI" id="CHEBI:58043"/>
    </ligand>
</feature>
<evidence type="ECO:0000256" key="2">
    <source>
        <dbReference type="ARBA" id="ARBA00022679"/>
    </source>
</evidence>
<accession>A0A9W8B945</accession>
<feature type="binding site" evidence="9">
    <location>
        <position position="267"/>
    </location>
    <ligand>
        <name>ATP</name>
        <dbReference type="ChEBI" id="CHEBI:30616"/>
    </ligand>
</feature>
<feature type="binding site" evidence="9">
    <location>
        <position position="284"/>
    </location>
    <ligand>
        <name>a ribonucleoside 5'-phosphate</name>
        <dbReference type="ChEBI" id="CHEBI:58043"/>
    </ligand>
</feature>
<comment type="function">
    <text evidence="9">Catalyzes the phosphorylation of pyrimidine nucleoside monophosphates at the expense of ATP. Plays an important role in de novo pyrimidine nucleotide biosynthesis. Has preference for UMP and dUMP as phosphate acceptors, but can also use CMP, dCMP and AMP.</text>
</comment>
<evidence type="ECO:0000313" key="12">
    <source>
        <dbReference type="EMBL" id="KAJ1980903.1"/>
    </source>
</evidence>
<comment type="cofactor">
    <cofactor evidence="9">
        <name>Mg(2+)</name>
        <dbReference type="ChEBI" id="CHEBI:18420"/>
    </cofactor>
    <text evidence="9">Binds 1 Mg(2+) ion per monomer.</text>
</comment>
<reference evidence="12" key="1">
    <citation type="submission" date="2022-07" db="EMBL/GenBank/DDBJ databases">
        <title>Phylogenomic reconstructions and comparative analyses of Kickxellomycotina fungi.</title>
        <authorList>
            <person name="Reynolds N.K."/>
            <person name="Stajich J.E."/>
            <person name="Barry K."/>
            <person name="Grigoriev I.V."/>
            <person name="Crous P."/>
            <person name="Smith M.E."/>
        </authorList>
    </citation>
    <scope>NUCLEOTIDE SEQUENCE</scope>
    <source>
        <strain evidence="12">RSA 567</strain>
    </source>
</reference>
<name>A0A9W8B945_9FUNG</name>
<feature type="region of interest" description="LID" evidence="9">
    <location>
        <begin position="266"/>
        <end position="276"/>
    </location>
</feature>
<comment type="caution">
    <text evidence="12">The sequence shown here is derived from an EMBL/GenBank/DDBJ whole genome shotgun (WGS) entry which is preliminary data.</text>
</comment>
<dbReference type="SUPFAM" id="SSF52540">
    <property type="entry name" value="P-loop containing nucleoside triphosphate hydrolases"/>
    <property type="match status" value="1"/>
</dbReference>
<keyword evidence="6 9" id="KW-0665">Pyrimidine biosynthesis</keyword>
<feature type="compositionally biased region" description="Basic and acidic residues" evidence="10">
    <location>
        <begin position="94"/>
        <end position="104"/>
    </location>
</feature>
<dbReference type="GO" id="GO:0019205">
    <property type="term" value="F:nucleobase-containing compound kinase activity"/>
    <property type="evidence" value="ECO:0007669"/>
    <property type="project" value="InterPro"/>
</dbReference>
<dbReference type="GO" id="GO:0016776">
    <property type="term" value="F:phosphotransferase activity, phosphate group as acceptor"/>
    <property type="evidence" value="ECO:0007669"/>
    <property type="project" value="InterPro"/>
</dbReference>
<organism evidence="12 13">
    <name type="scientific">Dimargaris verticillata</name>
    <dbReference type="NCBI Taxonomy" id="2761393"/>
    <lineage>
        <taxon>Eukaryota</taxon>
        <taxon>Fungi</taxon>
        <taxon>Fungi incertae sedis</taxon>
        <taxon>Zoopagomycota</taxon>
        <taxon>Kickxellomycotina</taxon>
        <taxon>Dimargaritomycetes</taxon>
        <taxon>Dimargaritales</taxon>
        <taxon>Dimargaritaceae</taxon>
        <taxon>Dimargaris</taxon>
    </lineage>
</organism>
<evidence type="ECO:0000256" key="4">
    <source>
        <dbReference type="ARBA" id="ARBA00022777"/>
    </source>
</evidence>
<feature type="binding site" evidence="9">
    <location>
        <begin position="154"/>
        <end position="159"/>
    </location>
    <ligand>
        <name>ATP</name>
        <dbReference type="ChEBI" id="CHEBI:30616"/>
    </ligand>
</feature>
<feature type="transmembrane region" description="Helical" evidence="11">
    <location>
        <begin position="65"/>
        <end position="84"/>
    </location>
</feature>
<keyword evidence="13" id="KW-1185">Reference proteome</keyword>
<dbReference type="PANTHER" id="PTHR23359">
    <property type="entry name" value="NUCLEOTIDE KINASE"/>
    <property type="match status" value="1"/>
</dbReference>
<evidence type="ECO:0000256" key="8">
    <source>
        <dbReference type="ARBA" id="ARBA00048116"/>
    </source>
</evidence>
<keyword evidence="5 9" id="KW-0067">ATP-binding</keyword>
<dbReference type="GO" id="GO:0005634">
    <property type="term" value="C:nucleus"/>
    <property type="evidence" value="ECO:0007669"/>
    <property type="project" value="UniProtKB-SubCell"/>
</dbReference>
<keyword evidence="3 9" id="KW-0547">Nucleotide-binding</keyword>
<dbReference type="Gene3D" id="3.40.50.300">
    <property type="entry name" value="P-loop containing nucleotide triphosphate hydrolases"/>
    <property type="match status" value="1"/>
</dbReference>
<dbReference type="CDD" id="cd01428">
    <property type="entry name" value="ADK"/>
    <property type="match status" value="1"/>
</dbReference>
<evidence type="ECO:0000256" key="7">
    <source>
        <dbReference type="ARBA" id="ARBA00023242"/>
    </source>
</evidence>
<dbReference type="Proteomes" id="UP001151582">
    <property type="component" value="Unassembled WGS sequence"/>
</dbReference>
<protein>
    <recommendedName>
        <fullName evidence="9">Uridylate kinase</fullName>
        <shortName evidence="9">UK</shortName>
        <ecNumber evidence="9">2.7.4.14</ecNumber>
    </recommendedName>
    <alternativeName>
        <fullName evidence="9">ATP:UMP phosphotransferase</fullName>
    </alternativeName>
    <alternativeName>
        <fullName evidence="9">Deoxycytidylate kinase</fullName>
        <shortName evidence="9">CK</shortName>
        <shortName evidence="9">dCMP kinase</shortName>
    </alternativeName>
    <alternativeName>
        <fullName evidence="9">Uridine monophosphate kinase</fullName>
        <shortName evidence="9">UMP kinase</shortName>
        <shortName evidence="9">UMPK</shortName>
    </alternativeName>
</protein>
<feature type="region of interest" description="NMPbind" evidence="9">
    <location>
        <begin position="174"/>
        <end position="204"/>
    </location>
</feature>
<evidence type="ECO:0000256" key="9">
    <source>
        <dbReference type="HAMAP-Rule" id="MF_03172"/>
    </source>
</evidence>
<feature type="binding site" evidence="9">
    <location>
        <position position="273"/>
    </location>
    <ligand>
        <name>a ribonucleoside 5'-phosphate</name>
        <dbReference type="ChEBI" id="CHEBI:58043"/>
    </ligand>
</feature>
<dbReference type="NCBIfam" id="TIGR01359">
    <property type="entry name" value="UMP_CMP_kin_fam"/>
    <property type="match status" value="1"/>
</dbReference>
<keyword evidence="4 9" id="KW-0418">Kinase</keyword>
<comment type="subcellular location">
    <subcellularLocation>
        <location evidence="9">Cytoplasm</location>
    </subcellularLocation>
    <subcellularLocation>
        <location evidence="9">Nucleus</location>
    </subcellularLocation>
    <text evidence="9">Predominantly cytoplasmic.</text>
</comment>
<feature type="binding site" evidence="9">
    <location>
        <begin position="202"/>
        <end position="204"/>
    </location>
    <ligand>
        <name>a ribonucleoside 5'-phosphate</name>
        <dbReference type="ChEBI" id="CHEBI:58043"/>
    </ligand>
</feature>
<proteinExistence type="inferred from homology"/>
<dbReference type="Pfam" id="PF00406">
    <property type="entry name" value="ADK"/>
    <property type="match status" value="1"/>
</dbReference>
<dbReference type="PROSITE" id="PS00113">
    <property type="entry name" value="ADENYLATE_KINASE"/>
    <property type="match status" value="1"/>
</dbReference>
<dbReference type="GO" id="GO:0005737">
    <property type="term" value="C:cytoplasm"/>
    <property type="evidence" value="ECO:0007669"/>
    <property type="project" value="UniProtKB-SubCell"/>
</dbReference>
<dbReference type="InterPro" id="IPR027417">
    <property type="entry name" value="P-loop_NTPase"/>
</dbReference>
<keyword evidence="7 9" id="KW-0539">Nucleus</keyword>
<dbReference type="FunFam" id="3.40.50.300:FF:000315">
    <property type="entry name" value="Adenylate kinase 1"/>
    <property type="match status" value="1"/>
</dbReference>
<dbReference type="InterPro" id="IPR000850">
    <property type="entry name" value="Adenylat/UMP-CMP_kin"/>
</dbReference>
<dbReference type="InterPro" id="IPR006266">
    <property type="entry name" value="UMP_CMP_kinase"/>
</dbReference>
<dbReference type="AlphaFoldDB" id="A0A9W8B945"/>